<dbReference type="PANTHER" id="PTHR30250">
    <property type="entry name" value="PST FAMILY PREDICTED COLANIC ACID TRANSPORTER"/>
    <property type="match status" value="1"/>
</dbReference>
<protein>
    <submittedName>
        <fullName evidence="7">Heteropolysaccharide repeat unit export protein</fullName>
    </submittedName>
</protein>
<dbReference type="PANTHER" id="PTHR30250:SF11">
    <property type="entry name" value="O-ANTIGEN TRANSPORTER-RELATED"/>
    <property type="match status" value="1"/>
</dbReference>
<evidence type="ECO:0000256" key="2">
    <source>
        <dbReference type="ARBA" id="ARBA00022475"/>
    </source>
</evidence>
<dbReference type="EMBL" id="LCQN01000002">
    <property type="protein sequence ID" value="KKW17533.1"/>
    <property type="molecule type" value="Genomic_DNA"/>
</dbReference>
<dbReference type="Proteomes" id="UP000033982">
    <property type="component" value="Unassembled WGS sequence"/>
</dbReference>
<keyword evidence="5 6" id="KW-0472">Membrane</keyword>
<keyword evidence="3 6" id="KW-0812">Transmembrane</keyword>
<comment type="subcellular location">
    <subcellularLocation>
        <location evidence="1">Cell membrane</location>
        <topology evidence="1">Multi-pass membrane protein</topology>
    </subcellularLocation>
</comment>
<keyword evidence="2" id="KW-1003">Cell membrane</keyword>
<keyword evidence="4 6" id="KW-1133">Transmembrane helix</keyword>
<feature type="transmembrane region" description="Helical" evidence="6">
    <location>
        <begin position="465"/>
        <end position="483"/>
    </location>
</feature>
<feature type="transmembrane region" description="Helical" evidence="6">
    <location>
        <begin position="196"/>
        <end position="214"/>
    </location>
</feature>
<evidence type="ECO:0000256" key="1">
    <source>
        <dbReference type="ARBA" id="ARBA00004651"/>
    </source>
</evidence>
<sequence>MLNFMRYNGKIMSLTRQIARNTLVQLIGRLISVALALVVVVIMTRALGPEGFGGYSTIIAFLQFFGIVVDFGLTLTANRMLGALSSSVSSQANQQRDHAKLTPSRLMSNLMTLRFFSAVIFLGLAPIVALAFPYPTAVKQGMFLTSLSFLAIIMGQTLVPVFQKELKMGAVAIAELAGRIALLAGVILAAYFKTNLLWFMAAIVAGSATQYLYLRCAVSKFIKLHFVFDWPLWRRIIRTSWPIGLSVIFNLIYLKADIIILSVLRSQSEVGFYGAAYRVLDQFTALATMFMGLVLPPLTAAWIASDRGRFARIFQRAFDAFALLAWPLLISALIIGRPLMVFVAGPDFALAGDILRILMIAMACVFFSTLFGHVVVVINKQKAMIWGYIITAVLALGAYGLAIPHYGIWGAAWATVFSEILILVATFIMVWKNTRFKPSLVLFSKSLLSSIIMGLALYALRGYHVLILIFSAMLIYALAIYALRGVRKELIRDIVFSRPS</sequence>
<feature type="transmembrane region" description="Helical" evidence="6">
    <location>
        <begin position="243"/>
        <end position="264"/>
    </location>
</feature>
<evidence type="ECO:0000256" key="5">
    <source>
        <dbReference type="ARBA" id="ARBA00023136"/>
    </source>
</evidence>
<evidence type="ECO:0000313" key="8">
    <source>
        <dbReference type="Proteomes" id="UP000033982"/>
    </source>
</evidence>
<evidence type="ECO:0000256" key="4">
    <source>
        <dbReference type="ARBA" id="ARBA00022989"/>
    </source>
</evidence>
<feature type="transmembrane region" description="Helical" evidence="6">
    <location>
        <begin position="21"/>
        <end position="43"/>
    </location>
</feature>
<reference evidence="7 8" key="1">
    <citation type="journal article" date="2015" name="Nature">
        <title>rRNA introns, odd ribosomes, and small enigmatic genomes across a large radiation of phyla.</title>
        <authorList>
            <person name="Brown C.T."/>
            <person name="Hug L.A."/>
            <person name="Thomas B.C."/>
            <person name="Sharon I."/>
            <person name="Castelle C.J."/>
            <person name="Singh A."/>
            <person name="Wilkins M.J."/>
            <person name="Williams K.H."/>
            <person name="Banfield J.F."/>
        </authorList>
    </citation>
    <scope>NUCLEOTIDE SEQUENCE [LARGE SCALE GENOMIC DNA]</scope>
</reference>
<organism evidence="7 8">
    <name type="scientific">Candidatus Magasanikbacteria bacterium GW2011_GWA2_50_22</name>
    <dbReference type="NCBI Taxonomy" id="1619043"/>
    <lineage>
        <taxon>Bacteria</taxon>
        <taxon>Candidatus Magasanikiibacteriota</taxon>
    </lineage>
</organism>
<feature type="transmembrane region" description="Helical" evidence="6">
    <location>
        <begin position="115"/>
        <end position="135"/>
    </location>
</feature>
<feature type="transmembrane region" description="Helical" evidence="6">
    <location>
        <begin position="55"/>
        <end position="77"/>
    </location>
</feature>
<dbReference type="InterPro" id="IPR050833">
    <property type="entry name" value="Poly_Biosynth_Transport"/>
</dbReference>
<dbReference type="InterPro" id="IPR002797">
    <property type="entry name" value="Polysacc_synth"/>
</dbReference>
<dbReference type="Pfam" id="PF01943">
    <property type="entry name" value="Polysacc_synt"/>
    <property type="match status" value="1"/>
</dbReference>
<dbReference type="GO" id="GO:0005886">
    <property type="term" value="C:plasma membrane"/>
    <property type="evidence" value="ECO:0007669"/>
    <property type="project" value="UniProtKB-SubCell"/>
</dbReference>
<evidence type="ECO:0000313" key="7">
    <source>
        <dbReference type="EMBL" id="KKW17533.1"/>
    </source>
</evidence>
<evidence type="ECO:0000256" key="6">
    <source>
        <dbReference type="SAM" id="Phobius"/>
    </source>
</evidence>
<evidence type="ECO:0000256" key="3">
    <source>
        <dbReference type="ARBA" id="ARBA00022692"/>
    </source>
</evidence>
<feature type="transmembrane region" description="Helical" evidence="6">
    <location>
        <begin position="385"/>
        <end position="402"/>
    </location>
</feature>
<accession>A0A0G1WFH0</accession>
<feature type="transmembrane region" description="Helical" evidence="6">
    <location>
        <begin position="355"/>
        <end position="378"/>
    </location>
</feature>
<feature type="transmembrane region" description="Helical" evidence="6">
    <location>
        <begin position="440"/>
        <end position="459"/>
    </location>
</feature>
<dbReference type="AlphaFoldDB" id="A0A0G1WFH0"/>
<comment type="caution">
    <text evidence="7">The sequence shown here is derived from an EMBL/GenBank/DDBJ whole genome shotgun (WGS) entry which is preliminary data.</text>
</comment>
<feature type="transmembrane region" description="Helical" evidence="6">
    <location>
        <begin position="408"/>
        <end position="428"/>
    </location>
</feature>
<feature type="transmembrane region" description="Helical" evidence="6">
    <location>
        <begin position="141"/>
        <end position="162"/>
    </location>
</feature>
<gene>
    <name evidence="7" type="ORF">UY58_C0002G0019</name>
</gene>
<name>A0A0G1WFH0_9BACT</name>
<feature type="transmembrane region" description="Helical" evidence="6">
    <location>
        <begin position="169"/>
        <end position="190"/>
    </location>
</feature>
<dbReference type="CDD" id="cd13128">
    <property type="entry name" value="MATE_Wzx_like"/>
    <property type="match status" value="1"/>
</dbReference>
<feature type="transmembrane region" description="Helical" evidence="6">
    <location>
        <begin position="317"/>
        <end position="335"/>
    </location>
</feature>
<feature type="transmembrane region" description="Helical" evidence="6">
    <location>
        <begin position="284"/>
        <end position="305"/>
    </location>
</feature>
<proteinExistence type="predicted"/>